<evidence type="ECO:0000313" key="3">
    <source>
        <dbReference type="Proteomes" id="UP000190339"/>
    </source>
</evidence>
<dbReference type="RefSeq" id="WP_143814394.1">
    <property type="nucleotide sequence ID" value="NZ_FUYL01000002.1"/>
</dbReference>
<gene>
    <name evidence="2" type="ORF">SAMN05660866_00702</name>
</gene>
<protein>
    <recommendedName>
        <fullName evidence="4">Dihydroorotase</fullName>
    </recommendedName>
</protein>
<name>A0A1T5A8V9_9FLAO</name>
<proteinExistence type="predicted"/>
<evidence type="ECO:0000313" key="2">
    <source>
        <dbReference type="EMBL" id="SKB31368.1"/>
    </source>
</evidence>
<accession>A0A1T5A8V9</accession>
<dbReference type="EMBL" id="FUYL01000002">
    <property type="protein sequence ID" value="SKB31368.1"/>
    <property type="molecule type" value="Genomic_DNA"/>
</dbReference>
<feature type="signal peptide" evidence="1">
    <location>
        <begin position="1"/>
        <end position="19"/>
    </location>
</feature>
<keyword evidence="3" id="KW-1185">Reference proteome</keyword>
<dbReference type="OrthoDB" id="1446823at2"/>
<reference evidence="3" key="1">
    <citation type="submission" date="2017-02" db="EMBL/GenBank/DDBJ databases">
        <authorList>
            <person name="Varghese N."/>
            <person name="Submissions S."/>
        </authorList>
    </citation>
    <scope>NUCLEOTIDE SEQUENCE [LARGE SCALE GENOMIC DNA]</scope>
    <source>
        <strain evidence="3">DSM 23546</strain>
    </source>
</reference>
<evidence type="ECO:0000256" key="1">
    <source>
        <dbReference type="SAM" id="SignalP"/>
    </source>
</evidence>
<keyword evidence="1" id="KW-0732">Signal</keyword>
<evidence type="ECO:0008006" key="4">
    <source>
        <dbReference type="Google" id="ProtNLM"/>
    </source>
</evidence>
<dbReference type="AlphaFoldDB" id="A0A1T5A8V9"/>
<dbReference type="STRING" id="561365.SAMN05660866_00702"/>
<organism evidence="2 3">
    <name type="scientific">Maribacter arcticus</name>
    <dbReference type="NCBI Taxonomy" id="561365"/>
    <lineage>
        <taxon>Bacteria</taxon>
        <taxon>Pseudomonadati</taxon>
        <taxon>Bacteroidota</taxon>
        <taxon>Flavobacteriia</taxon>
        <taxon>Flavobacteriales</taxon>
        <taxon>Flavobacteriaceae</taxon>
        <taxon>Maribacter</taxon>
    </lineage>
</organism>
<dbReference type="Proteomes" id="UP000190339">
    <property type="component" value="Unassembled WGS sequence"/>
</dbReference>
<sequence length="120" mass="13761">MKYTIVLLTFLMFSYSSFSQNEVRDMKPGDILFISKDSNTPFKHLYFPKPNFIIKRGSIANYKGLNGMHVQIEAITDESIARLIPLNGKKFFNIFSYVNADLKSALNNKELKQLNSSQKS</sequence>
<feature type="chain" id="PRO_5012640000" description="Dihydroorotase" evidence="1">
    <location>
        <begin position="20"/>
        <end position="120"/>
    </location>
</feature>